<accession>A0A3M6R885</accession>
<dbReference type="CDD" id="cd02440">
    <property type="entry name" value="AdoMet_MTases"/>
    <property type="match status" value="1"/>
</dbReference>
<dbReference type="Gene3D" id="3.90.550.10">
    <property type="entry name" value="Spore Coat Polysaccharide Biosynthesis Protein SpsA, Chain A"/>
    <property type="match status" value="1"/>
</dbReference>
<feature type="coiled-coil region" evidence="4">
    <location>
        <begin position="472"/>
        <end position="520"/>
    </location>
</feature>
<dbReference type="Proteomes" id="UP000281171">
    <property type="component" value="Unassembled WGS sequence"/>
</dbReference>
<comment type="similarity">
    <text evidence="1">Belongs to the glycosyltransferase 2 family.</text>
</comment>
<keyword evidence="7" id="KW-0489">Methyltransferase</keyword>
<evidence type="ECO:0000313" key="7">
    <source>
        <dbReference type="EMBL" id="RMX11513.1"/>
    </source>
</evidence>
<keyword evidence="2" id="KW-0328">Glycosyltransferase</keyword>
<dbReference type="Gene3D" id="3.40.50.150">
    <property type="entry name" value="Vaccinia Virus protein VP39"/>
    <property type="match status" value="1"/>
</dbReference>
<feature type="region of interest" description="Disordered" evidence="5">
    <location>
        <begin position="546"/>
        <end position="626"/>
    </location>
</feature>
<dbReference type="Gene3D" id="3.40.50.2000">
    <property type="entry name" value="Glycogen Phosphorylase B"/>
    <property type="match status" value="1"/>
</dbReference>
<feature type="compositionally biased region" description="Low complexity" evidence="5">
    <location>
        <begin position="567"/>
        <end position="583"/>
    </location>
</feature>
<protein>
    <submittedName>
        <fullName evidence="7">Methyltransferase domain-containing protein</fullName>
    </submittedName>
</protein>
<sequence length="1397" mass="153842">MTLSKDEMHVYLRHIDEGERTSLSVLVGKIGSGASVLDVGCGSGALGQYLHEHRQCTVDGVTFNAAEAEMARASYRKVEVADLERSPLTQLFPGMRYDCIVCADVLEHLRQPEVMLRDMAALLNEGGQLLISIPNTAYAGLLAELMEGEFLYREEGLLDATHVRHVTRKSLLRLLEQAGWQVTALEVIERALQESEFKTPFDRLPPAVARHLLARGDALTYQFIATAQPAAQPDNRRFVLQHEPGEGAGEGALQPQALFSAQLYWDEGQGWAEERKCVQAGVIGQPRQTLTFALPPLGGLRALKFDPADRPGILYLYGMRLLRAPEHPDAHAREAQAPLWAWHSSDADAAELLKTASTHDMVWGDAVLGRASDAGGLPAILAGSDPWLVLPFPAAMAPELDAAAARGPLVLEVELGWPMSADYISLVSVVGPLRAEQQHLRERQAQQWQQMQHISQEHEKLALEHAQLHHAHADVLRQRDEAQRRLERALGEAQHIFGERERAQAEVADLHQQLRGMVEHLENMRNSRVFRYTRPVVKLRDMLKRRPAPAQTPDEQPAAPAAPSTGAHEALAASAPGPAQAVPTSLDGKPTDDSVSMDTAATSAAEAVAQGEPAAAPAPQPQGEARSDTVDIIVPVYRGLADTQLCVESVLAAPVATPYRLIVINDCSPEPEVTAWLREKAAGEPRITLLENEHNLGFVGTVNRGMRHSADNDVLLLNSDTEVANDWLDRLRQAAYRPLPAEGAPAQGQANAPGSMPAGARAGTVTPFSSNATICSYPDFCRDNPLPPGQSTASLDRLFATANAGQSVEAPTGVGFCMYIRRDCLDEVGLFDEEHFGKGYGEENDFCQRALRKGWRNLHALDAYVLHTGGVSFGESKSPREQAAMQTLRRLHPDYEWQVHDFVRRDPARAARLAVDWLRATDGARLPVILAVHHQRGGGTERHVLELAQTLAGQAAFVSLRPAGAQQVCVQLIEPQAPDGHYSLSPRWSAQFDTVRERDALLQLLAALPVAHIHYHHLLGHDKLAWELPQLLGVGYDVTAHDFYSYCTNVTMTGRKGRYEVDAQGECCGGVHPAPIPAVEANVRGWRIRNRLLLEGARHVLAPSLDTAQRMHHFAPKAHIRFAPHTDVDLAALPQPQPRPLGEDAPLRIVVIGALSAIKGADVLEEAALQARRQGLPLEFHLIGYAYRHLQTQPASALHVHGQYDERDLLAILQRLHPDLVWLPAQWPETYSYTLSAALQQGCPVAVPDLGAFAARVADRPWSWVRPWDWSAQQWLEFFVDVRQRHFLPGQPPECMPMPPELREADQQWGGWSYPQDYLPAPARAEGMTPIEALHRVAQALVQATRYGHPGAEPAARGLRGVTLRQLARLRAMPVMRPLVRAISPQMQARVKSWLQR</sequence>
<dbReference type="SUPFAM" id="SSF53448">
    <property type="entry name" value="Nucleotide-diphospho-sugar transferases"/>
    <property type="match status" value="1"/>
</dbReference>
<organism evidence="7 8">
    <name type="scientific">Allofranklinella schreckenbergeri</name>
    <dbReference type="NCBI Taxonomy" id="1076744"/>
    <lineage>
        <taxon>Bacteria</taxon>
        <taxon>Pseudomonadati</taxon>
        <taxon>Pseudomonadota</taxon>
        <taxon>Betaproteobacteria</taxon>
        <taxon>Burkholderiales</taxon>
        <taxon>Comamonadaceae</taxon>
        <taxon>Allofranklinella</taxon>
    </lineage>
</organism>
<dbReference type="PANTHER" id="PTHR43179:SF12">
    <property type="entry name" value="GALACTOFURANOSYLTRANSFERASE GLFT2"/>
    <property type="match status" value="1"/>
</dbReference>
<dbReference type="PANTHER" id="PTHR43179">
    <property type="entry name" value="RHAMNOSYLTRANSFERASE WBBL"/>
    <property type="match status" value="1"/>
</dbReference>
<evidence type="ECO:0000256" key="4">
    <source>
        <dbReference type="SAM" id="Coils"/>
    </source>
</evidence>
<dbReference type="Pfam" id="PF13489">
    <property type="entry name" value="Methyltransf_23"/>
    <property type="match status" value="1"/>
</dbReference>
<name>A0A3M6R885_9BURK</name>
<keyword evidence="4" id="KW-0175">Coiled coil</keyword>
<dbReference type="Pfam" id="PF00535">
    <property type="entry name" value="Glycos_transf_2"/>
    <property type="match status" value="1"/>
</dbReference>
<dbReference type="InterPro" id="IPR001173">
    <property type="entry name" value="Glyco_trans_2-like"/>
</dbReference>
<dbReference type="GO" id="GO:0016757">
    <property type="term" value="F:glycosyltransferase activity"/>
    <property type="evidence" value="ECO:0007669"/>
    <property type="project" value="UniProtKB-KW"/>
</dbReference>
<evidence type="ECO:0000313" key="8">
    <source>
        <dbReference type="Proteomes" id="UP000281171"/>
    </source>
</evidence>
<dbReference type="InterPro" id="IPR029044">
    <property type="entry name" value="Nucleotide-diphossugar_trans"/>
</dbReference>
<comment type="caution">
    <text evidence="7">The sequence shown here is derived from an EMBL/GenBank/DDBJ whole genome shotgun (WGS) entry which is preliminary data.</text>
</comment>
<evidence type="ECO:0000256" key="3">
    <source>
        <dbReference type="ARBA" id="ARBA00022679"/>
    </source>
</evidence>
<gene>
    <name evidence="7" type="ORF">EBQ24_00740</name>
</gene>
<evidence type="ECO:0000256" key="5">
    <source>
        <dbReference type="SAM" id="MobiDB-lite"/>
    </source>
</evidence>
<dbReference type="SUPFAM" id="SSF53335">
    <property type="entry name" value="S-adenosyl-L-methionine-dependent methyltransferases"/>
    <property type="match status" value="1"/>
</dbReference>
<dbReference type="GO" id="GO:0008168">
    <property type="term" value="F:methyltransferase activity"/>
    <property type="evidence" value="ECO:0007669"/>
    <property type="project" value="UniProtKB-KW"/>
</dbReference>
<evidence type="ECO:0000256" key="1">
    <source>
        <dbReference type="ARBA" id="ARBA00006739"/>
    </source>
</evidence>
<evidence type="ECO:0000259" key="6">
    <source>
        <dbReference type="Pfam" id="PF00535"/>
    </source>
</evidence>
<reference evidence="7 8" key="1">
    <citation type="submission" date="2018-10" db="EMBL/GenBank/DDBJ databases">
        <title>Comamonadaceae CDC group NO-1 genome sequencing and assembly.</title>
        <authorList>
            <person name="Bernier A.-M."/>
            <person name="Bernard K."/>
        </authorList>
    </citation>
    <scope>NUCLEOTIDE SEQUENCE [LARGE SCALE GENOMIC DNA]</scope>
    <source>
        <strain evidence="7 8">NML180581</strain>
    </source>
</reference>
<evidence type="ECO:0000256" key="2">
    <source>
        <dbReference type="ARBA" id="ARBA00022676"/>
    </source>
</evidence>
<dbReference type="SUPFAM" id="SSF53756">
    <property type="entry name" value="UDP-Glycosyltransferase/glycogen phosphorylase"/>
    <property type="match status" value="1"/>
</dbReference>
<feature type="domain" description="Glycosyltransferase 2-like" evidence="6">
    <location>
        <begin position="632"/>
        <end position="737"/>
    </location>
</feature>
<dbReference type="InterPro" id="IPR029063">
    <property type="entry name" value="SAM-dependent_MTases_sf"/>
</dbReference>
<keyword evidence="3 7" id="KW-0808">Transferase</keyword>
<dbReference type="GO" id="GO:0032259">
    <property type="term" value="P:methylation"/>
    <property type="evidence" value="ECO:0007669"/>
    <property type="project" value="UniProtKB-KW"/>
</dbReference>
<dbReference type="RefSeq" id="WP_122247295.1">
    <property type="nucleotide sequence ID" value="NZ_RDQK01000002.1"/>
</dbReference>
<proteinExistence type="inferred from homology"/>
<feature type="compositionally biased region" description="Low complexity" evidence="5">
    <location>
        <begin position="600"/>
        <end position="624"/>
    </location>
</feature>
<dbReference type="EMBL" id="RDQK01000002">
    <property type="protein sequence ID" value="RMX11513.1"/>
    <property type="molecule type" value="Genomic_DNA"/>
</dbReference>